<accession>A0A6M0H0Z6</accession>
<feature type="transmembrane region" description="Helical" evidence="1">
    <location>
        <begin position="137"/>
        <end position="157"/>
    </location>
</feature>
<gene>
    <name evidence="2" type="primary">ylbJ</name>
    <name evidence="2" type="ORF">G3M99_00250</name>
</gene>
<sequence length="393" mass="43625">MVYYLIFIIIILLSFIFIKKYKFNGFFTLLCTLTILYIISDPKHCIELTILGCKLFFYSVFPSLFPFLILVNMIISCGGINIYSKILGNFICTPLHLPKNCSLALLVSVFCGYPLGARYATILYSEKFIDFKTYERLLNIASNGSPLFIVGAVGTSMLLNPKIGYLLLLSNMLSCIAMAFVLPNKIKSNKNLYTNKIFTNVASNHSVNLGQSFMAAVEDAIKTSLSIGGFIVIFSVLIGIINDSVLFNTVVNKLSNISNIPLDVLKGISLGILELTNGCNIIANGTLSLNNKLILISFLIGFSGISITSQVYSIISKFNVSIKKYLFLKLIQGAISAFFTASICKIPLLSPVLETFNTNPYFNNINSQLYILISMFILIPFLAFNIKNLFKRI</sequence>
<dbReference type="NCBIfam" id="TIGR02871">
    <property type="entry name" value="spore_ylbJ"/>
    <property type="match status" value="1"/>
</dbReference>
<reference evidence="2 3" key="1">
    <citation type="submission" date="2020-02" db="EMBL/GenBank/DDBJ databases">
        <title>Genome assembly of a novel Clostridium senegalense strain.</title>
        <authorList>
            <person name="Gupta T.B."/>
            <person name="Jauregui R."/>
            <person name="Maclean P."/>
            <person name="Nawarathana A."/>
            <person name="Brightwell G."/>
        </authorList>
    </citation>
    <scope>NUCLEOTIDE SEQUENCE [LARGE SCALE GENOMIC DNA]</scope>
    <source>
        <strain evidence="2 3">AGRFS4</strain>
    </source>
</reference>
<comment type="caution">
    <text evidence="2">The sequence shown here is derived from an EMBL/GenBank/DDBJ whole genome shotgun (WGS) entry which is preliminary data.</text>
</comment>
<feature type="transmembrane region" description="Helical" evidence="1">
    <location>
        <begin position="6"/>
        <end position="39"/>
    </location>
</feature>
<evidence type="ECO:0000313" key="2">
    <source>
        <dbReference type="EMBL" id="NEU03302.1"/>
    </source>
</evidence>
<feature type="transmembrane region" description="Helical" evidence="1">
    <location>
        <begin position="223"/>
        <end position="241"/>
    </location>
</feature>
<dbReference type="Proteomes" id="UP000481872">
    <property type="component" value="Unassembled WGS sequence"/>
</dbReference>
<feature type="transmembrane region" description="Helical" evidence="1">
    <location>
        <begin position="369"/>
        <end position="390"/>
    </location>
</feature>
<keyword evidence="1" id="KW-1133">Transmembrane helix</keyword>
<keyword evidence="1" id="KW-0812">Transmembrane</keyword>
<feature type="transmembrane region" description="Helical" evidence="1">
    <location>
        <begin position="163"/>
        <end position="182"/>
    </location>
</feature>
<proteinExistence type="predicted"/>
<feature type="transmembrane region" description="Helical" evidence="1">
    <location>
        <begin position="293"/>
        <end position="315"/>
    </location>
</feature>
<feature type="transmembrane region" description="Helical" evidence="1">
    <location>
        <begin position="327"/>
        <end position="349"/>
    </location>
</feature>
<feature type="transmembrane region" description="Helical" evidence="1">
    <location>
        <begin position="60"/>
        <end position="83"/>
    </location>
</feature>
<evidence type="ECO:0000256" key="1">
    <source>
        <dbReference type="SAM" id="Phobius"/>
    </source>
</evidence>
<evidence type="ECO:0000313" key="3">
    <source>
        <dbReference type="Proteomes" id="UP000481872"/>
    </source>
</evidence>
<dbReference type="EMBL" id="JAAGPU010000001">
    <property type="protein sequence ID" value="NEU03302.1"/>
    <property type="molecule type" value="Genomic_DNA"/>
</dbReference>
<keyword evidence="3" id="KW-1185">Reference proteome</keyword>
<dbReference type="RefSeq" id="WP_061995059.1">
    <property type="nucleotide sequence ID" value="NZ_JAAGPU010000001.1"/>
</dbReference>
<feature type="transmembrane region" description="Helical" evidence="1">
    <location>
        <begin position="103"/>
        <end position="125"/>
    </location>
</feature>
<organism evidence="2 3">
    <name type="scientific">Clostridium senegalense</name>
    <dbReference type="NCBI Taxonomy" id="1465809"/>
    <lineage>
        <taxon>Bacteria</taxon>
        <taxon>Bacillati</taxon>
        <taxon>Bacillota</taxon>
        <taxon>Clostridia</taxon>
        <taxon>Eubacteriales</taxon>
        <taxon>Clostridiaceae</taxon>
        <taxon>Clostridium</taxon>
    </lineage>
</organism>
<keyword evidence="1" id="KW-0472">Membrane</keyword>
<name>A0A6M0H0Z6_9CLOT</name>
<dbReference type="InterPro" id="IPR014226">
    <property type="entry name" value="Spore_IM_YlbJ"/>
</dbReference>
<dbReference type="AlphaFoldDB" id="A0A6M0H0Z6"/>
<protein>
    <submittedName>
        <fullName evidence="2">Sporulation integral membrane protein YlbJ</fullName>
    </submittedName>
</protein>